<dbReference type="PANTHER" id="PTHR43124">
    <property type="entry name" value="PURINE EFFLUX PUMP PBUE"/>
    <property type="match status" value="1"/>
</dbReference>
<evidence type="ECO:0000256" key="6">
    <source>
        <dbReference type="SAM" id="Phobius"/>
    </source>
</evidence>
<dbReference type="InterPro" id="IPR020846">
    <property type="entry name" value="MFS_dom"/>
</dbReference>
<accession>A0A1Y3XVF0</accession>
<feature type="transmembrane region" description="Helical" evidence="6">
    <location>
        <begin position="354"/>
        <end position="374"/>
    </location>
</feature>
<evidence type="ECO:0000259" key="7">
    <source>
        <dbReference type="PROSITE" id="PS50850"/>
    </source>
</evidence>
<evidence type="ECO:0000313" key="8">
    <source>
        <dbReference type="EMBL" id="OUN87247.1"/>
    </source>
</evidence>
<name>A0A1Y3XVF0_9ACTN</name>
<dbReference type="Gene3D" id="1.20.1250.20">
    <property type="entry name" value="MFS general substrate transporter like domains"/>
    <property type="match status" value="1"/>
</dbReference>
<comment type="caution">
    <text evidence="8">The sequence shown here is derived from an EMBL/GenBank/DDBJ whole genome shotgun (WGS) entry which is preliminary data.</text>
</comment>
<reference evidence="9" key="1">
    <citation type="submission" date="2017-04" db="EMBL/GenBank/DDBJ databases">
        <title>Function of individual gut microbiota members based on whole genome sequencing of pure cultures obtained from chicken caecum.</title>
        <authorList>
            <person name="Medvecky M."/>
            <person name="Cejkova D."/>
            <person name="Polansky O."/>
            <person name="Karasova D."/>
            <person name="Kubasova T."/>
            <person name="Cizek A."/>
            <person name="Rychlik I."/>
        </authorList>
    </citation>
    <scope>NUCLEOTIDE SEQUENCE [LARGE SCALE GENOMIC DNA]</scope>
    <source>
        <strain evidence="9">An5</strain>
    </source>
</reference>
<organism evidence="8 9">
    <name type="scientific">[Collinsella] massiliensis</name>
    <dbReference type="NCBI Taxonomy" id="1232426"/>
    <lineage>
        <taxon>Bacteria</taxon>
        <taxon>Bacillati</taxon>
        <taxon>Actinomycetota</taxon>
        <taxon>Coriobacteriia</taxon>
        <taxon>Coriobacteriales</taxon>
        <taxon>Coriobacteriaceae</taxon>
        <taxon>Enorma</taxon>
    </lineage>
</organism>
<evidence type="ECO:0000256" key="3">
    <source>
        <dbReference type="ARBA" id="ARBA00022692"/>
    </source>
</evidence>
<comment type="subcellular location">
    <subcellularLocation>
        <location evidence="1">Cell membrane</location>
        <topology evidence="1">Multi-pass membrane protein</topology>
    </subcellularLocation>
</comment>
<feature type="transmembrane region" description="Helical" evidence="6">
    <location>
        <begin position="79"/>
        <end position="102"/>
    </location>
</feature>
<feature type="domain" description="Major facilitator superfamily (MFS) profile" evidence="7">
    <location>
        <begin position="1"/>
        <end position="377"/>
    </location>
</feature>
<feature type="transmembrane region" description="Helical" evidence="6">
    <location>
        <begin position="147"/>
        <end position="164"/>
    </location>
</feature>
<gene>
    <name evidence="8" type="ORF">B5G02_07705</name>
</gene>
<evidence type="ECO:0000256" key="5">
    <source>
        <dbReference type="ARBA" id="ARBA00023136"/>
    </source>
</evidence>
<dbReference type="SUPFAM" id="SSF103473">
    <property type="entry name" value="MFS general substrate transporter"/>
    <property type="match status" value="1"/>
</dbReference>
<feature type="transmembrane region" description="Helical" evidence="6">
    <location>
        <begin position="320"/>
        <end position="342"/>
    </location>
</feature>
<sequence length="389" mass="40622">MSGATVIYSPAVASVQSTFNVAPDVLSSMLSLAAIANLVGALVAGLLQRFVAQRVVIILAAALALVGAAPLFINNSFTVVYVALMTCNVGMGIMGATSQSYISLHFDGDQRGEVMAWRTSAQGLSNVALSAGAGVLTAITWYYCFGLYLVFAVALLAAVILLPSEPPFHKEEEKAEKAAGAPASVQEHGRKLTSWTTIMFLLLITATTFLECGIYNYISIHAEANNLGGSVAAGMTISAYQAGLIVSGILAPFVFKMAKQRTLIVAYTLDLIGYVLIFIAPTAIVLFIGAFLCGMTYGIATTRIGVLVAESVRPSQIPTVFSLFQVFGAGGYIVGAPIFSAITGMMPGLMSSNVYLIGIVFAACIIAVVLFSGIERRAALPTANAVEAA</sequence>
<dbReference type="Proteomes" id="UP000195781">
    <property type="component" value="Unassembled WGS sequence"/>
</dbReference>
<dbReference type="AlphaFoldDB" id="A0A1Y3XVF0"/>
<dbReference type="EMBL" id="NFIE01000017">
    <property type="protein sequence ID" value="OUN87247.1"/>
    <property type="molecule type" value="Genomic_DNA"/>
</dbReference>
<evidence type="ECO:0000256" key="1">
    <source>
        <dbReference type="ARBA" id="ARBA00004651"/>
    </source>
</evidence>
<feature type="transmembrane region" description="Helical" evidence="6">
    <location>
        <begin position="25"/>
        <end position="47"/>
    </location>
</feature>
<dbReference type="GO" id="GO:0005886">
    <property type="term" value="C:plasma membrane"/>
    <property type="evidence" value="ECO:0007669"/>
    <property type="project" value="UniProtKB-SubCell"/>
</dbReference>
<evidence type="ECO:0000256" key="2">
    <source>
        <dbReference type="ARBA" id="ARBA00022475"/>
    </source>
</evidence>
<feature type="transmembrane region" description="Helical" evidence="6">
    <location>
        <begin position="54"/>
        <end position="73"/>
    </location>
</feature>
<feature type="transmembrane region" description="Helical" evidence="6">
    <location>
        <begin position="230"/>
        <end position="255"/>
    </location>
</feature>
<keyword evidence="5 6" id="KW-0472">Membrane</keyword>
<keyword evidence="2" id="KW-1003">Cell membrane</keyword>
<dbReference type="InterPro" id="IPR050189">
    <property type="entry name" value="MFS_Efflux_Transporters"/>
</dbReference>
<feature type="transmembrane region" description="Helical" evidence="6">
    <location>
        <begin position="198"/>
        <end position="218"/>
    </location>
</feature>
<dbReference type="InterPro" id="IPR036259">
    <property type="entry name" value="MFS_trans_sf"/>
</dbReference>
<evidence type="ECO:0000256" key="4">
    <source>
        <dbReference type="ARBA" id="ARBA00022989"/>
    </source>
</evidence>
<keyword evidence="3 6" id="KW-0812">Transmembrane</keyword>
<protein>
    <submittedName>
        <fullName evidence="8">MFS transporter</fullName>
    </submittedName>
</protein>
<proteinExistence type="predicted"/>
<evidence type="ECO:0000313" key="9">
    <source>
        <dbReference type="Proteomes" id="UP000195781"/>
    </source>
</evidence>
<feature type="transmembrane region" description="Helical" evidence="6">
    <location>
        <begin position="267"/>
        <end position="300"/>
    </location>
</feature>
<keyword evidence="4 6" id="KW-1133">Transmembrane helix</keyword>
<dbReference type="PROSITE" id="PS50850">
    <property type="entry name" value="MFS"/>
    <property type="match status" value="1"/>
</dbReference>
<dbReference type="InterPro" id="IPR011701">
    <property type="entry name" value="MFS"/>
</dbReference>
<keyword evidence="9" id="KW-1185">Reference proteome</keyword>
<dbReference type="GO" id="GO:0022857">
    <property type="term" value="F:transmembrane transporter activity"/>
    <property type="evidence" value="ECO:0007669"/>
    <property type="project" value="InterPro"/>
</dbReference>
<dbReference type="PANTHER" id="PTHR43124:SF3">
    <property type="entry name" value="CHLORAMPHENICOL EFFLUX PUMP RV0191"/>
    <property type="match status" value="1"/>
</dbReference>
<dbReference type="Pfam" id="PF07690">
    <property type="entry name" value="MFS_1"/>
    <property type="match status" value="1"/>
</dbReference>